<dbReference type="EMBL" id="BMLZ01000009">
    <property type="protein sequence ID" value="GGP29326.1"/>
    <property type="molecule type" value="Genomic_DNA"/>
</dbReference>
<gene>
    <name evidence="5 8" type="primary">ftsA</name>
    <name evidence="9" type="ORF">GCM10008021_09770</name>
    <name evidence="8" type="ORF">GCM10010914_13570</name>
</gene>
<comment type="subcellular location">
    <subcellularLocation>
        <location evidence="5">Cell membrane</location>
        <topology evidence="5">Peripheral membrane protein</topology>
        <orientation evidence="5">Cytoplasmic side</orientation>
    </subcellularLocation>
    <text evidence="5">Localizes to the Z ring in an FtsZ-dependent manner. Targeted to the membrane through a conserved C-terminal amphipathic helix.</text>
</comment>
<organism evidence="8 11">
    <name type="scientific">Deinococcus wulumuqiensis</name>
    <dbReference type="NCBI Taxonomy" id="980427"/>
    <lineage>
        <taxon>Bacteria</taxon>
        <taxon>Thermotogati</taxon>
        <taxon>Deinococcota</taxon>
        <taxon>Deinococci</taxon>
        <taxon>Deinococcales</taxon>
        <taxon>Deinococcaceae</taxon>
        <taxon>Deinococcus</taxon>
    </lineage>
</organism>
<evidence type="ECO:0000256" key="6">
    <source>
        <dbReference type="SAM" id="MobiDB-lite"/>
    </source>
</evidence>
<protein>
    <recommendedName>
        <fullName evidence="5">Cell division protein FtsA</fullName>
    </recommendedName>
</protein>
<name>A0AAV4K658_9DEIO</name>
<evidence type="ECO:0000313" key="8">
    <source>
        <dbReference type="EMBL" id="GGI80601.1"/>
    </source>
</evidence>
<reference evidence="8" key="4">
    <citation type="submission" date="2023-08" db="EMBL/GenBank/DDBJ databases">
        <authorList>
            <person name="Sun Q."/>
            <person name="Zhou Y."/>
        </authorList>
    </citation>
    <scope>NUCLEOTIDE SEQUENCE</scope>
    <source>
        <strain evidence="9">CGMCC 1.8884</strain>
        <strain evidence="8">CGMCC 1.8885</strain>
    </source>
</reference>
<dbReference type="InterPro" id="IPR050696">
    <property type="entry name" value="FtsA/MreB"/>
</dbReference>
<keyword evidence="10" id="KW-1185">Reference proteome</keyword>
<dbReference type="RefSeq" id="WP_025568151.1">
    <property type="nucleotide sequence ID" value="NZ_BMLZ01000009.1"/>
</dbReference>
<dbReference type="EMBL" id="BMMA01000009">
    <property type="protein sequence ID" value="GGI80601.1"/>
    <property type="molecule type" value="Genomic_DNA"/>
</dbReference>
<comment type="similarity">
    <text evidence="5">Belongs to the FtsA/MreB family.</text>
</comment>
<sequence>MRENSIIVGLDIGTTKITTVIGEVAPDGTIDIIGEGSVPSEGMKRGSVVNLERATQAIKQSLHAAERVSGVRAWNVFVSVGGNHTKAMTSHGLAAIRRQQEISPPDVERAIENARAVPLDPSLEVLHTIPQEYVVDGQEGIKNPVGMHGVRLEVDVHIVAGSAGPLLNLRRCVQEAGLQIEGFVLHSLASGLATLDQSEQNQTTVVVDMGGGTTDIGVFKRGNLAHSASIPIGGDHVTADLAQILKIPMEEAEKVKRHYGAAIPELADQELTLEITTASGATHAISAYELSRVIRPRVSEIYGLIRDEIDQALGPVELVAQSVVLTGGGAQLPGAVDLARERFRLPTRLGRPRGIHGLSDIVGDPAHACSVGMVLYGITQDGRVPSGLDDSDPAAYAEYPGRHDQGYPQGGSPVPGYLTAPTGGVHGGGAPVSLSGSPQGASGAYPASGYVIGQPQGQYPATPGYQGSAYPGAGHQGPAGPVGGQLVGGQVVGGQVVGVDPHAQVLVDGQPQKPPSGPKVSLMDKVKALFRDWF</sequence>
<dbReference type="InterPro" id="IPR043129">
    <property type="entry name" value="ATPase_NBD"/>
</dbReference>
<dbReference type="Gene3D" id="3.30.1490.110">
    <property type="match status" value="1"/>
</dbReference>
<reference evidence="10" key="3">
    <citation type="journal article" date="2019" name="Int. J. Syst. Evol. Microbiol.">
        <title>The Global Catalogue of Microorganisms (GCM) 10K type strain sequencing project: providing services to taxonomists for standard genome sequencing and annotation.</title>
        <authorList>
            <consortium name="The Broad Institute Genomics Platform"/>
            <consortium name="The Broad Institute Genome Sequencing Center for Infectious Disease"/>
            <person name="Wu L."/>
            <person name="Ma J."/>
        </authorList>
    </citation>
    <scope>NUCLEOTIDE SEQUENCE [LARGE SCALE GENOMIC DNA]</scope>
    <source>
        <strain evidence="10">CGMCC 1.8884</strain>
    </source>
</reference>
<dbReference type="AlphaFoldDB" id="A0AAV4K658"/>
<reference evidence="9" key="1">
    <citation type="journal article" date="2014" name="Int. J. Syst. Evol. Microbiol.">
        <title>Complete genome of a new Firmicutes species belonging to the dominant human colonic microbiota ('Ruminococcus bicirculans') reveals two chromosomes and a selective capacity to utilize plant glucans.</title>
        <authorList>
            <consortium name="NISC Comparative Sequencing Program"/>
            <person name="Wegmann U."/>
            <person name="Louis P."/>
            <person name="Goesmann A."/>
            <person name="Henrissat B."/>
            <person name="Duncan S.H."/>
            <person name="Flint H.J."/>
        </authorList>
    </citation>
    <scope>NUCLEOTIDE SEQUENCE</scope>
    <source>
        <strain evidence="9">CGMCC 1.8884</strain>
    </source>
</reference>
<keyword evidence="4 5" id="KW-0131">Cell cycle</keyword>
<evidence type="ECO:0000256" key="3">
    <source>
        <dbReference type="ARBA" id="ARBA00023136"/>
    </source>
</evidence>
<dbReference type="GeneID" id="59165331"/>
<keyword evidence="2 5" id="KW-0132">Cell division</keyword>
<dbReference type="InterPro" id="IPR020823">
    <property type="entry name" value="Cell_div_FtsA"/>
</dbReference>
<evidence type="ECO:0000313" key="10">
    <source>
        <dbReference type="Proteomes" id="UP000630135"/>
    </source>
</evidence>
<evidence type="ECO:0000256" key="4">
    <source>
        <dbReference type="ARBA" id="ARBA00023306"/>
    </source>
</evidence>
<proteinExistence type="inferred from homology"/>
<dbReference type="SMART" id="SM00842">
    <property type="entry name" value="FtsA"/>
    <property type="match status" value="1"/>
</dbReference>
<comment type="subunit">
    <text evidence="5">Self-interacts. Interacts with FtsZ.</text>
</comment>
<evidence type="ECO:0000313" key="11">
    <source>
        <dbReference type="Proteomes" id="UP000652720"/>
    </source>
</evidence>
<keyword evidence="1 5" id="KW-1003">Cell membrane</keyword>
<evidence type="ECO:0000256" key="2">
    <source>
        <dbReference type="ARBA" id="ARBA00022618"/>
    </source>
</evidence>
<feature type="domain" description="SHS2" evidence="7">
    <location>
        <begin position="7"/>
        <end position="194"/>
    </location>
</feature>
<dbReference type="CDD" id="cd24048">
    <property type="entry name" value="ASKHA_NBD_FtsA"/>
    <property type="match status" value="1"/>
</dbReference>
<dbReference type="Pfam" id="PF14450">
    <property type="entry name" value="FtsA"/>
    <property type="match status" value="1"/>
</dbReference>
<dbReference type="GO" id="GO:0009898">
    <property type="term" value="C:cytoplasmic side of plasma membrane"/>
    <property type="evidence" value="ECO:0007669"/>
    <property type="project" value="UniProtKB-UniRule"/>
</dbReference>
<dbReference type="GO" id="GO:0043093">
    <property type="term" value="P:FtsZ-dependent cytokinesis"/>
    <property type="evidence" value="ECO:0007669"/>
    <property type="project" value="UniProtKB-UniRule"/>
</dbReference>
<feature type="region of interest" description="Disordered" evidence="6">
    <location>
        <begin position="384"/>
        <end position="423"/>
    </location>
</feature>
<comment type="caution">
    <text evidence="8">The sequence shown here is derived from an EMBL/GenBank/DDBJ whole genome shotgun (WGS) entry which is preliminary data.</text>
</comment>
<dbReference type="GO" id="GO:0032153">
    <property type="term" value="C:cell division site"/>
    <property type="evidence" value="ECO:0007669"/>
    <property type="project" value="UniProtKB-UniRule"/>
</dbReference>
<dbReference type="NCBIfam" id="TIGR01174">
    <property type="entry name" value="ftsA"/>
    <property type="match status" value="1"/>
</dbReference>
<dbReference type="Gene3D" id="3.30.420.40">
    <property type="match status" value="2"/>
</dbReference>
<dbReference type="Proteomes" id="UP000652720">
    <property type="component" value="Unassembled WGS sequence"/>
</dbReference>
<dbReference type="InterPro" id="IPR003494">
    <property type="entry name" value="SHS2_FtsA"/>
</dbReference>
<dbReference type="Proteomes" id="UP000630135">
    <property type="component" value="Unassembled WGS sequence"/>
</dbReference>
<dbReference type="Pfam" id="PF02491">
    <property type="entry name" value="SHS2_FTSA"/>
    <property type="match status" value="1"/>
</dbReference>
<evidence type="ECO:0000256" key="5">
    <source>
        <dbReference type="HAMAP-Rule" id="MF_02033"/>
    </source>
</evidence>
<reference evidence="8" key="2">
    <citation type="journal article" date="2014" name="Int. J. Syst. Evol. Microbiol.">
        <title>Complete genome sequence of Corynebacterium casei LMG S-19264T (=DSM 44701T), isolated from a smear-ripened cheese.</title>
        <authorList>
            <consortium name="US DOE Joint Genome Institute (JGI-PGF)"/>
            <person name="Walter F."/>
            <person name="Albersmeier A."/>
            <person name="Kalinowski J."/>
            <person name="Ruckert C."/>
        </authorList>
    </citation>
    <scope>NUCLEOTIDE SEQUENCE</scope>
    <source>
        <strain evidence="8">CGMCC 1.8885</strain>
    </source>
</reference>
<evidence type="ECO:0000259" key="7">
    <source>
        <dbReference type="SMART" id="SM00842"/>
    </source>
</evidence>
<comment type="function">
    <text evidence="5">Cell division protein that is involved in the assembly of the Z ring. May serve as a membrane anchor for the Z ring.</text>
</comment>
<accession>A0AAV4K658</accession>
<dbReference type="PANTHER" id="PTHR32432:SF4">
    <property type="entry name" value="CELL DIVISION PROTEIN FTSA"/>
    <property type="match status" value="1"/>
</dbReference>
<evidence type="ECO:0000313" key="9">
    <source>
        <dbReference type="EMBL" id="GGP29326.1"/>
    </source>
</evidence>
<keyword evidence="3 5" id="KW-0472">Membrane</keyword>
<dbReference type="HAMAP" id="MF_02033">
    <property type="entry name" value="FtsA"/>
    <property type="match status" value="1"/>
</dbReference>
<dbReference type="PANTHER" id="PTHR32432">
    <property type="entry name" value="CELL DIVISION PROTEIN FTSA-RELATED"/>
    <property type="match status" value="1"/>
</dbReference>
<evidence type="ECO:0000256" key="1">
    <source>
        <dbReference type="ARBA" id="ARBA00022475"/>
    </source>
</evidence>
<dbReference type="SUPFAM" id="SSF53067">
    <property type="entry name" value="Actin-like ATPase domain"/>
    <property type="match status" value="2"/>
</dbReference>